<dbReference type="AlphaFoldDB" id="A0A1E4RUL0"/>
<dbReference type="EMBL" id="KV453947">
    <property type="protein sequence ID" value="ODV70940.1"/>
    <property type="molecule type" value="Genomic_DNA"/>
</dbReference>
<feature type="transmembrane region" description="Helical" evidence="1">
    <location>
        <begin position="25"/>
        <end position="45"/>
    </location>
</feature>
<dbReference type="Proteomes" id="UP000094389">
    <property type="component" value="Unassembled WGS sequence"/>
</dbReference>
<accession>A0A1E4RUL0</accession>
<evidence type="ECO:0000313" key="2">
    <source>
        <dbReference type="EMBL" id="ODV70940.1"/>
    </source>
</evidence>
<keyword evidence="1" id="KW-1133">Transmembrane helix</keyword>
<organism evidence="2 3">
    <name type="scientific">Cyberlindnera jadinii (strain ATCC 18201 / CBS 1600 / BCRC 20928 / JCM 3617 / NBRC 0987 / NRRL Y-1542)</name>
    <name type="common">Torula yeast</name>
    <name type="synonym">Candida utilis</name>
    <dbReference type="NCBI Taxonomy" id="983966"/>
    <lineage>
        <taxon>Eukaryota</taxon>
        <taxon>Fungi</taxon>
        <taxon>Dikarya</taxon>
        <taxon>Ascomycota</taxon>
        <taxon>Saccharomycotina</taxon>
        <taxon>Saccharomycetes</taxon>
        <taxon>Phaffomycetales</taxon>
        <taxon>Phaffomycetaceae</taxon>
        <taxon>Cyberlindnera</taxon>
    </lineage>
</organism>
<evidence type="ECO:0000256" key="1">
    <source>
        <dbReference type="SAM" id="Phobius"/>
    </source>
</evidence>
<dbReference type="RefSeq" id="XP_020067979.1">
    <property type="nucleotide sequence ID" value="XM_020216719.1"/>
</dbReference>
<gene>
    <name evidence="2" type="ORF">CYBJADRAFT_175565</name>
</gene>
<keyword evidence="1" id="KW-0472">Membrane</keyword>
<dbReference type="GeneID" id="30991115"/>
<name>A0A1E4RUL0_CYBJN</name>
<protein>
    <submittedName>
        <fullName evidence="2">Uncharacterized protein</fullName>
    </submittedName>
</protein>
<feature type="non-terminal residue" evidence="2">
    <location>
        <position position="219"/>
    </location>
</feature>
<proteinExistence type="predicted"/>
<keyword evidence="3" id="KW-1185">Reference proteome</keyword>
<sequence>MIRLRYFYDLVTSKAVLITRTKRRFVLLLAGALIIACVQLLYSHFRSTVLGESRIRTDAPLRTHYRNPYFETEDGFQVIAEQEGKHRSLEGDIHTILDYTEEEYYLNDEYPEFMNKERLDTELNKQSTFKKFVSELLENILSSKPNIEAINNSNHYNASNVYQKTGMHKMPTLLGKLRENNGVDPIRSKEYLRSYMQLSEDEMAQMKASHQKIVDLLPD</sequence>
<keyword evidence="1" id="KW-0812">Transmembrane</keyword>
<evidence type="ECO:0000313" key="3">
    <source>
        <dbReference type="Proteomes" id="UP000094389"/>
    </source>
</evidence>
<reference evidence="2 3" key="1">
    <citation type="journal article" date="2016" name="Proc. Natl. Acad. Sci. U.S.A.">
        <title>Comparative genomics of biotechnologically important yeasts.</title>
        <authorList>
            <person name="Riley R."/>
            <person name="Haridas S."/>
            <person name="Wolfe K.H."/>
            <person name="Lopes M.R."/>
            <person name="Hittinger C.T."/>
            <person name="Goeker M."/>
            <person name="Salamov A.A."/>
            <person name="Wisecaver J.H."/>
            <person name="Long T.M."/>
            <person name="Calvey C.H."/>
            <person name="Aerts A.L."/>
            <person name="Barry K.W."/>
            <person name="Choi C."/>
            <person name="Clum A."/>
            <person name="Coughlan A.Y."/>
            <person name="Deshpande S."/>
            <person name="Douglass A.P."/>
            <person name="Hanson S.J."/>
            <person name="Klenk H.-P."/>
            <person name="LaButti K.M."/>
            <person name="Lapidus A."/>
            <person name="Lindquist E.A."/>
            <person name="Lipzen A.M."/>
            <person name="Meier-Kolthoff J.P."/>
            <person name="Ohm R.A."/>
            <person name="Otillar R.P."/>
            <person name="Pangilinan J.L."/>
            <person name="Peng Y."/>
            <person name="Rokas A."/>
            <person name="Rosa C.A."/>
            <person name="Scheuner C."/>
            <person name="Sibirny A.A."/>
            <person name="Slot J.C."/>
            <person name="Stielow J.B."/>
            <person name="Sun H."/>
            <person name="Kurtzman C.P."/>
            <person name="Blackwell M."/>
            <person name="Grigoriev I.V."/>
            <person name="Jeffries T.W."/>
        </authorList>
    </citation>
    <scope>NUCLEOTIDE SEQUENCE [LARGE SCALE GENOMIC DNA]</scope>
    <source>
        <strain evidence="3">ATCC 18201 / CBS 1600 / BCRC 20928 / JCM 3617 / NBRC 0987 / NRRL Y-1542</strain>
    </source>
</reference>